<dbReference type="GO" id="GO:0005829">
    <property type="term" value="C:cytosol"/>
    <property type="evidence" value="ECO:0007669"/>
    <property type="project" value="TreeGrafter"/>
</dbReference>
<dbReference type="InterPro" id="IPR050223">
    <property type="entry name" value="D-isomer_2-hydroxyacid_DH"/>
</dbReference>
<dbReference type="RefSeq" id="WP_135060905.1">
    <property type="nucleotide sequence ID" value="NZ_CP038254.1"/>
</dbReference>
<evidence type="ECO:0000259" key="3">
    <source>
        <dbReference type="Pfam" id="PF00389"/>
    </source>
</evidence>
<evidence type="ECO:0000313" key="4">
    <source>
        <dbReference type="EMBL" id="QBR84719.1"/>
    </source>
</evidence>
<dbReference type="AlphaFoldDB" id="A0AAX1EI30"/>
<proteinExistence type="predicted"/>
<organism evidence="4 5">
    <name type="scientific">Legionella israelensis</name>
    <dbReference type="NCBI Taxonomy" id="454"/>
    <lineage>
        <taxon>Bacteria</taxon>
        <taxon>Pseudomonadati</taxon>
        <taxon>Pseudomonadota</taxon>
        <taxon>Gammaproteobacteria</taxon>
        <taxon>Legionellales</taxon>
        <taxon>Legionellaceae</taxon>
        <taxon>Legionella</taxon>
    </lineage>
</organism>
<dbReference type="GO" id="GO:0030267">
    <property type="term" value="F:glyoxylate reductase (NADPH) activity"/>
    <property type="evidence" value="ECO:0007669"/>
    <property type="project" value="TreeGrafter"/>
</dbReference>
<evidence type="ECO:0000256" key="1">
    <source>
        <dbReference type="ARBA" id="ARBA00023002"/>
    </source>
</evidence>
<protein>
    <recommendedName>
        <fullName evidence="3">D-isomer specific 2-hydroxyacid dehydrogenase catalytic domain-containing protein</fullName>
    </recommendedName>
</protein>
<dbReference type="GO" id="GO:0016618">
    <property type="term" value="F:hydroxypyruvate reductase [NAD(P)H] activity"/>
    <property type="evidence" value="ECO:0007669"/>
    <property type="project" value="TreeGrafter"/>
</dbReference>
<dbReference type="SUPFAM" id="SSF52283">
    <property type="entry name" value="Formate/glycerate dehydrogenase catalytic domain-like"/>
    <property type="match status" value="1"/>
</dbReference>
<gene>
    <name evidence="4" type="ORF">E3983_10310</name>
</gene>
<dbReference type="InterPro" id="IPR036291">
    <property type="entry name" value="NAD(P)-bd_dom_sf"/>
</dbReference>
<evidence type="ECO:0000256" key="2">
    <source>
        <dbReference type="ARBA" id="ARBA00023027"/>
    </source>
</evidence>
<dbReference type="PANTHER" id="PTHR10996">
    <property type="entry name" value="2-HYDROXYACID DEHYDROGENASE-RELATED"/>
    <property type="match status" value="1"/>
</dbReference>
<keyword evidence="1" id="KW-0560">Oxidoreductase</keyword>
<keyword evidence="2" id="KW-0520">NAD</keyword>
<dbReference type="Pfam" id="PF00389">
    <property type="entry name" value="2-Hacid_dh"/>
    <property type="match status" value="1"/>
</dbReference>
<dbReference type="InterPro" id="IPR006139">
    <property type="entry name" value="D-isomer_2_OHA_DH_cat_dom"/>
</dbReference>
<name>A0AAX1EI30_9GAMM</name>
<dbReference type="SUPFAM" id="SSF51735">
    <property type="entry name" value="NAD(P)-binding Rossmann-fold domains"/>
    <property type="match status" value="1"/>
</dbReference>
<dbReference type="Proteomes" id="UP000295517">
    <property type="component" value="Chromosome"/>
</dbReference>
<reference evidence="4 5" key="1">
    <citation type="submission" date="2019-03" db="EMBL/GenBank/DDBJ databases">
        <title>Diverse conjugative elements silence natural transformation in Legionella species.</title>
        <authorList>
            <person name="Durieux I."/>
            <person name="Ginevra C."/>
            <person name="Attaiech L."/>
            <person name="Picq K."/>
            <person name="Juan P.A."/>
            <person name="Jarraud S."/>
            <person name="Charpentier X."/>
        </authorList>
    </citation>
    <scope>NUCLEOTIDE SEQUENCE [LARGE SCALE GENOMIC DNA]</scope>
    <source>
        <strain evidence="4 5">HL-0427-4011</strain>
    </source>
</reference>
<evidence type="ECO:0000313" key="5">
    <source>
        <dbReference type="Proteomes" id="UP000295517"/>
    </source>
</evidence>
<dbReference type="GO" id="GO:0051287">
    <property type="term" value="F:NAD binding"/>
    <property type="evidence" value="ECO:0007669"/>
    <property type="project" value="InterPro"/>
</dbReference>
<accession>A0AAX1EI30</accession>
<feature type="domain" description="D-isomer specific 2-hydroxyacid dehydrogenase catalytic" evidence="3">
    <location>
        <begin position="10"/>
        <end position="116"/>
    </location>
</feature>
<dbReference type="PANTHER" id="PTHR10996:SF178">
    <property type="entry name" value="2-HYDROXYACID DEHYDROGENASE YGL185C-RELATED"/>
    <property type="match status" value="1"/>
</dbReference>
<dbReference type="EMBL" id="CP038254">
    <property type="protein sequence ID" value="QBR84719.1"/>
    <property type="molecule type" value="Genomic_DNA"/>
</dbReference>
<sequence>MGNRWFEIPILPDELLQILDDHDVLLCRANLHVNAQLLKHHQIKFVATASSGIDHIDQDYLKAQGITLLSAKGANATAVADYVTSCLAFVEKNLQRSIKSAGVIGIGEVGSKVCQRLKAIGIDVLMFDPIKAYADPAFESLPLKSLYDCDVICVHANLHDRLPYPTRVEIYLMKRFFLHLNQTLLSLTHHVEELLMNLRCWQLKKHLFIALMFIEMNLI</sequence>
<dbReference type="Gene3D" id="3.40.50.720">
    <property type="entry name" value="NAD(P)-binding Rossmann-like Domain"/>
    <property type="match status" value="2"/>
</dbReference>